<keyword evidence="1" id="KW-0378">Hydrolase</keyword>
<organism evidence="3">
    <name type="scientific">Octopus bimaculoides</name>
    <name type="common">California two-spotted octopus</name>
    <dbReference type="NCBI Taxonomy" id="37653"/>
    <lineage>
        <taxon>Eukaryota</taxon>
        <taxon>Metazoa</taxon>
        <taxon>Spiralia</taxon>
        <taxon>Lophotrochozoa</taxon>
        <taxon>Mollusca</taxon>
        <taxon>Cephalopoda</taxon>
        <taxon>Coleoidea</taxon>
        <taxon>Octopodiformes</taxon>
        <taxon>Octopoda</taxon>
        <taxon>Incirrata</taxon>
        <taxon>Octopodidae</taxon>
        <taxon>Octopus</taxon>
    </lineage>
</organism>
<dbReference type="AlphaFoldDB" id="A0A0L8II70"/>
<comment type="catalytic activity">
    <reaction evidence="1">
        <text>ATP + H2O = ADP + phosphate + H(+)</text>
        <dbReference type="Rhea" id="RHEA:13065"/>
        <dbReference type="ChEBI" id="CHEBI:15377"/>
        <dbReference type="ChEBI" id="CHEBI:15378"/>
        <dbReference type="ChEBI" id="CHEBI:30616"/>
        <dbReference type="ChEBI" id="CHEBI:43474"/>
        <dbReference type="ChEBI" id="CHEBI:456216"/>
        <dbReference type="EC" id="5.6.2.3"/>
    </reaction>
</comment>
<dbReference type="EC" id="5.6.2.3" evidence="1"/>
<dbReference type="GO" id="GO:0006310">
    <property type="term" value="P:DNA recombination"/>
    <property type="evidence" value="ECO:0007669"/>
    <property type="project" value="UniProtKB-KW"/>
</dbReference>
<keyword evidence="1" id="KW-0227">DNA damage</keyword>
<name>A0A0L8II70_OCTBM</name>
<dbReference type="GO" id="GO:0043139">
    <property type="term" value="F:5'-3' DNA helicase activity"/>
    <property type="evidence" value="ECO:0007669"/>
    <property type="project" value="UniProtKB-EC"/>
</dbReference>
<feature type="non-terminal residue" evidence="3">
    <location>
        <position position="1"/>
    </location>
</feature>
<dbReference type="PANTHER" id="PTHR10492:SF57">
    <property type="entry name" value="ATP-DEPENDENT DNA HELICASE"/>
    <property type="match status" value="1"/>
</dbReference>
<dbReference type="InterPro" id="IPR027417">
    <property type="entry name" value="P-loop_NTPase"/>
</dbReference>
<reference evidence="3" key="1">
    <citation type="submission" date="2015-07" db="EMBL/GenBank/DDBJ databases">
        <title>MeaNS - Measles Nucleotide Surveillance Program.</title>
        <authorList>
            <person name="Tran T."/>
            <person name="Druce J."/>
        </authorList>
    </citation>
    <scope>NUCLEOTIDE SEQUENCE</scope>
    <source>
        <strain evidence="3">UCB-OBI-ISO-001</strain>
        <tissue evidence="3">Gonad</tissue>
    </source>
</reference>
<feature type="non-terminal residue" evidence="3">
    <location>
        <position position="112"/>
    </location>
</feature>
<keyword evidence="1" id="KW-0233">DNA recombination</keyword>
<dbReference type="Gene3D" id="3.40.50.300">
    <property type="entry name" value="P-loop containing nucleotide triphosphate hydrolases"/>
    <property type="match status" value="1"/>
</dbReference>
<sequence length="112" mass="11718">APAGTGKTFLVNFLLAKVRLDGCISLAVASSGIAATLLTGGLTVHSTFKLPLNLQMCLIVIDECTMSHRGALVAVDRSLIDLRGKDILMGGITVVLAGDFRQILPVVQKGTK</sequence>
<keyword evidence="1" id="KW-0234">DNA repair</keyword>
<gene>
    <name evidence="3" type="ORF">OCBIM_22031803mg</name>
</gene>
<evidence type="ECO:0000313" key="3">
    <source>
        <dbReference type="EMBL" id="KOG00799.1"/>
    </source>
</evidence>
<dbReference type="GO" id="GO:0006281">
    <property type="term" value="P:DNA repair"/>
    <property type="evidence" value="ECO:0007669"/>
    <property type="project" value="UniProtKB-KW"/>
</dbReference>
<dbReference type="InterPro" id="IPR010285">
    <property type="entry name" value="DNA_helicase_pif1-like_DEAD"/>
</dbReference>
<dbReference type="GO" id="GO:0000723">
    <property type="term" value="P:telomere maintenance"/>
    <property type="evidence" value="ECO:0007669"/>
    <property type="project" value="InterPro"/>
</dbReference>
<comment type="cofactor">
    <cofactor evidence="1">
        <name>Mg(2+)</name>
        <dbReference type="ChEBI" id="CHEBI:18420"/>
    </cofactor>
</comment>
<evidence type="ECO:0000259" key="2">
    <source>
        <dbReference type="Pfam" id="PF05970"/>
    </source>
</evidence>
<feature type="domain" description="DNA helicase Pif1-like DEAD-box helicase" evidence="2">
    <location>
        <begin position="56"/>
        <end position="112"/>
    </location>
</feature>
<dbReference type="GO" id="GO:0016887">
    <property type="term" value="F:ATP hydrolysis activity"/>
    <property type="evidence" value="ECO:0007669"/>
    <property type="project" value="RHEA"/>
</dbReference>
<dbReference type="PANTHER" id="PTHR10492">
    <property type="match status" value="1"/>
</dbReference>
<keyword evidence="1" id="KW-0067">ATP-binding</keyword>
<evidence type="ECO:0000256" key="1">
    <source>
        <dbReference type="RuleBase" id="RU363044"/>
    </source>
</evidence>
<accession>A0A0L8II70</accession>
<keyword evidence="1" id="KW-0347">Helicase</keyword>
<dbReference type="Pfam" id="PF05970">
    <property type="entry name" value="PIF1"/>
    <property type="match status" value="2"/>
</dbReference>
<dbReference type="EMBL" id="KQ415726">
    <property type="protein sequence ID" value="KOG00799.1"/>
    <property type="molecule type" value="Genomic_DNA"/>
</dbReference>
<feature type="domain" description="DNA helicase Pif1-like DEAD-box helicase" evidence="2">
    <location>
        <begin position="3"/>
        <end position="54"/>
    </location>
</feature>
<dbReference type="SUPFAM" id="SSF52540">
    <property type="entry name" value="P-loop containing nucleoside triphosphate hydrolases"/>
    <property type="match status" value="1"/>
</dbReference>
<comment type="similarity">
    <text evidence="1">Belongs to the helicase family.</text>
</comment>
<keyword evidence="1" id="KW-0547">Nucleotide-binding</keyword>
<proteinExistence type="inferred from homology"/>
<protein>
    <recommendedName>
        <fullName evidence="1">ATP-dependent DNA helicase</fullName>
        <ecNumber evidence="1">5.6.2.3</ecNumber>
    </recommendedName>
</protein>
<dbReference type="GO" id="GO:0005524">
    <property type="term" value="F:ATP binding"/>
    <property type="evidence" value="ECO:0007669"/>
    <property type="project" value="UniProtKB-KW"/>
</dbReference>